<accession>A0A554LKZ5</accession>
<proteinExistence type="predicted"/>
<feature type="transmembrane region" description="Helical" evidence="1">
    <location>
        <begin position="12"/>
        <end position="30"/>
    </location>
</feature>
<feature type="transmembrane region" description="Helical" evidence="1">
    <location>
        <begin position="37"/>
        <end position="65"/>
    </location>
</feature>
<feature type="transmembrane region" description="Helical" evidence="1">
    <location>
        <begin position="127"/>
        <end position="151"/>
    </location>
</feature>
<feature type="transmembrane region" description="Helical" evidence="1">
    <location>
        <begin position="71"/>
        <end position="93"/>
    </location>
</feature>
<keyword evidence="1" id="KW-1133">Transmembrane helix</keyword>
<dbReference type="Proteomes" id="UP000315589">
    <property type="component" value="Unassembled WGS sequence"/>
</dbReference>
<evidence type="ECO:0000313" key="3">
    <source>
        <dbReference type="Proteomes" id="UP000315589"/>
    </source>
</evidence>
<feature type="transmembrane region" description="Helical" evidence="1">
    <location>
        <begin position="102"/>
        <end position="121"/>
    </location>
</feature>
<name>A0A554LKZ5_9BACT</name>
<sequence>MFLYQKKLNNYYILKAFLASLIIVILQIAFNQSNISIYIIFLIIPVLVMIKNETIVFSFILALTYELFNISFVPLGSLTIIILLWTIGFKYIYTKFFMDSMWLARLIIIFGSQFLIIYILNTIFNHYFISQLLFICIVQTILTMMINYIVGKYRHINFLTR</sequence>
<comment type="caution">
    <text evidence="2">The sequence shown here is derived from an EMBL/GenBank/DDBJ whole genome shotgun (WGS) entry which is preliminary data.</text>
</comment>
<keyword evidence="1" id="KW-0472">Membrane</keyword>
<gene>
    <name evidence="2" type="ORF">CEN91_263</name>
</gene>
<reference evidence="2 3" key="1">
    <citation type="submission" date="2017-07" db="EMBL/GenBank/DDBJ databases">
        <title>Mechanisms for carbon and nitrogen cycling indicate functional differentiation within the Candidate Phyla Radiation.</title>
        <authorList>
            <person name="Danczak R.E."/>
            <person name="Johnston M.D."/>
            <person name="Kenah C."/>
            <person name="Slattery M."/>
            <person name="Wrighton K.C."/>
            <person name="Wilkins M.J."/>
        </authorList>
    </citation>
    <scope>NUCLEOTIDE SEQUENCE [LARGE SCALE GENOMIC DNA]</scope>
    <source>
        <strain evidence="2">Licking1014_85</strain>
    </source>
</reference>
<evidence type="ECO:0000313" key="2">
    <source>
        <dbReference type="EMBL" id="TSC93309.1"/>
    </source>
</evidence>
<evidence type="ECO:0000256" key="1">
    <source>
        <dbReference type="SAM" id="Phobius"/>
    </source>
</evidence>
<organism evidence="2 3">
    <name type="scientific">Candidatus Berkelbacteria bacterium Licking1014_85</name>
    <dbReference type="NCBI Taxonomy" id="2017148"/>
    <lineage>
        <taxon>Bacteria</taxon>
        <taxon>Candidatus Berkelbacteria</taxon>
    </lineage>
</organism>
<dbReference type="EMBL" id="VMGI01000030">
    <property type="protein sequence ID" value="TSC93309.1"/>
    <property type="molecule type" value="Genomic_DNA"/>
</dbReference>
<keyword evidence="1" id="KW-0812">Transmembrane</keyword>
<dbReference type="AlphaFoldDB" id="A0A554LKZ5"/>
<protein>
    <submittedName>
        <fullName evidence="2">Uncharacterized protein</fullName>
    </submittedName>
</protein>